<name>W2WQF8_PHYNI</name>
<dbReference type="Proteomes" id="UP000018958">
    <property type="component" value="Unassembled WGS sequence"/>
</dbReference>
<sequence>MTGSVGSLKLYLRVSTKSLLRYRILNCKHCSRRPR</sequence>
<dbReference type="AlphaFoldDB" id="W2WQF8"/>
<evidence type="ECO:0000313" key="2">
    <source>
        <dbReference type="Proteomes" id="UP000018958"/>
    </source>
</evidence>
<accession>W2WQF8</accession>
<organism evidence="1 2">
    <name type="scientific">Phytophthora nicotianae CJ01A1</name>
    <dbReference type="NCBI Taxonomy" id="1317063"/>
    <lineage>
        <taxon>Eukaryota</taxon>
        <taxon>Sar</taxon>
        <taxon>Stramenopiles</taxon>
        <taxon>Oomycota</taxon>
        <taxon>Peronosporomycetes</taxon>
        <taxon>Peronosporales</taxon>
        <taxon>Peronosporaceae</taxon>
        <taxon>Phytophthora</taxon>
    </lineage>
</organism>
<evidence type="ECO:0000313" key="1">
    <source>
        <dbReference type="EMBL" id="ETP12577.1"/>
    </source>
</evidence>
<comment type="caution">
    <text evidence="1">The sequence shown here is derived from an EMBL/GenBank/DDBJ whole genome shotgun (WGS) entry which is preliminary data.</text>
</comment>
<proteinExistence type="predicted"/>
<gene>
    <name evidence="1" type="ORF">F441_12082</name>
</gene>
<dbReference type="EMBL" id="ANIX01002364">
    <property type="protein sequence ID" value="ETP12577.1"/>
    <property type="molecule type" value="Genomic_DNA"/>
</dbReference>
<protein>
    <submittedName>
        <fullName evidence="1">Uncharacterized protein</fullName>
    </submittedName>
</protein>
<reference evidence="1 2" key="1">
    <citation type="submission" date="2013-11" db="EMBL/GenBank/DDBJ databases">
        <title>The Genome Sequence of Phytophthora parasitica CJ01A1.</title>
        <authorList>
            <consortium name="The Broad Institute Genomics Platform"/>
            <person name="Russ C."/>
            <person name="Tyler B."/>
            <person name="Panabieres F."/>
            <person name="Shan W."/>
            <person name="Tripathy S."/>
            <person name="Grunwald N."/>
            <person name="Machado M."/>
            <person name="Johnson C.S."/>
            <person name="Walker B."/>
            <person name="Young S.K."/>
            <person name="Zeng Q."/>
            <person name="Gargeya S."/>
            <person name="Fitzgerald M."/>
            <person name="Haas B."/>
            <person name="Abouelleil A."/>
            <person name="Allen A.W."/>
            <person name="Alvarado L."/>
            <person name="Arachchi H.M."/>
            <person name="Berlin A.M."/>
            <person name="Chapman S.B."/>
            <person name="Gainer-Dewar J."/>
            <person name="Goldberg J."/>
            <person name="Griggs A."/>
            <person name="Gujja S."/>
            <person name="Hansen M."/>
            <person name="Howarth C."/>
            <person name="Imamovic A."/>
            <person name="Ireland A."/>
            <person name="Larimer J."/>
            <person name="McCowan C."/>
            <person name="Murphy C."/>
            <person name="Pearson M."/>
            <person name="Poon T.W."/>
            <person name="Priest M."/>
            <person name="Roberts A."/>
            <person name="Saif S."/>
            <person name="Shea T."/>
            <person name="Sisk P."/>
            <person name="Sykes S."/>
            <person name="Wortman J."/>
            <person name="Nusbaum C."/>
            <person name="Birren B."/>
        </authorList>
    </citation>
    <scope>NUCLEOTIDE SEQUENCE [LARGE SCALE GENOMIC DNA]</scope>
    <source>
        <strain evidence="1 2">CJ01A1</strain>
    </source>
</reference>